<dbReference type="InterPro" id="IPR027214">
    <property type="entry name" value="Cystatin"/>
</dbReference>
<comment type="similarity">
    <text evidence="3">Belongs to the cystatin family. Phytocystatin subfamily.</text>
</comment>
<dbReference type="GO" id="GO:0004869">
    <property type="term" value="F:cysteine-type endopeptidase inhibitor activity"/>
    <property type="evidence" value="ECO:0007669"/>
    <property type="project" value="UniProtKB-KW"/>
</dbReference>
<sequence length="123" mass="13728">MATQVASPIDGNKLGDIKPIGLMTPGDITPIPDAEHNDYIIYLARWAVDEYNKEHNATSILKFKKVYCAFKQEVPGVYDIMYSIILEADDGGRMGVYAATVLAQSRQIPPRKLVDFRKIFPPA</sequence>
<evidence type="ECO:0000256" key="3">
    <source>
        <dbReference type="RuleBase" id="RU362130"/>
    </source>
</evidence>
<name>A0AAV6WPG5_9LAMI</name>
<accession>A0AAV6WPG5</accession>
<dbReference type="AlphaFoldDB" id="A0AAV6WPG5"/>
<protein>
    <recommendedName>
        <fullName evidence="3">Cysteine proteinase inhibitor</fullName>
    </recommendedName>
</protein>
<evidence type="ECO:0000256" key="2">
    <source>
        <dbReference type="ARBA" id="ARBA00022704"/>
    </source>
</evidence>
<evidence type="ECO:0000256" key="1">
    <source>
        <dbReference type="ARBA" id="ARBA00022690"/>
    </source>
</evidence>
<comment type="caution">
    <text evidence="4">The sequence shown here is derived from an EMBL/GenBank/DDBJ whole genome shotgun (WGS) entry which is preliminary data.</text>
</comment>
<dbReference type="EMBL" id="WHWC01000012">
    <property type="protein sequence ID" value="KAG8372078.1"/>
    <property type="molecule type" value="Genomic_DNA"/>
</dbReference>
<evidence type="ECO:0000313" key="5">
    <source>
        <dbReference type="Proteomes" id="UP000826271"/>
    </source>
</evidence>
<dbReference type="Gene3D" id="3.10.450.10">
    <property type="match status" value="1"/>
</dbReference>
<dbReference type="CDD" id="cd00042">
    <property type="entry name" value="CY"/>
    <property type="match status" value="1"/>
</dbReference>
<reference evidence="4" key="1">
    <citation type="submission" date="2019-10" db="EMBL/GenBank/DDBJ databases">
        <authorList>
            <person name="Zhang R."/>
            <person name="Pan Y."/>
            <person name="Wang J."/>
            <person name="Ma R."/>
            <person name="Yu S."/>
        </authorList>
    </citation>
    <scope>NUCLEOTIDE SEQUENCE</scope>
    <source>
        <strain evidence="4">LA-IB0</strain>
        <tissue evidence="4">Leaf</tissue>
    </source>
</reference>
<organism evidence="4 5">
    <name type="scientific">Buddleja alternifolia</name>
    <dbReference type="NCBI Taxonomy" id="168488"/>
    <lineage>
        <taxon>Eukaryota</taxon>
        <taxon>Viridiplantae</taxon>
        <taxon>Streptophyta</taxon>
        <taxon>Embryophyta</taxon>
        <taxon>Tracheophyta</taxon>
        <taxon>Spermatophyta</taxon>
        <taxon>Magnoliopsida</taxon>
        <taxon>eudicotyledons</taxon>
        <taxon>Gunneridae</taxon>
        <taxon>Pentapetalae</taxon>
        <taxon>asterids</taxon>
        <taxon>lamiids</taxon>
        <taxon>Lamiales</taxon>
        <taxon>Scrophulariaceae</taxon>
        <taxon>Buddlejeae</taxon>
        <taxon>Buddleja</taxon>
    </lineage>
</organism>
<dbReference type="InterPro" id="IPR000010">
    <property type="entry name" value="Cystatin_dom"/>
</dbReference>
<dbReference type="Proteomes" id="UP000826271">
    <property type="component" value="Unassembled WGS sequence"/>
</dbReference>
<dbReference type="PANTHER" id="PTHR11413:SF103">
    <property type="entry name" value="CYSTEINE PROTEINASE INHIBITOR 12"/>
    <property type="match status" value="1"/>
</dbReference>
<keyword evidence="1 3" id="KW-0646">Protease inhibitor</keyword>
<dbReference type="SUPFAM" id="SSF54403">
    <property type="entry name" value="Cystatin/monellin"/>
    <property type="match status" value="1"/>
</dbReference>
<proteinExistence type="inferred from homology"/>
<evidence type="ECO:0000313" key="4">
    <source>
        <dbReference type="EMBL" id="KAG8372078.1"/>
    </source>
</evidence>
<dbReference type="PANTHER" id="PTHR11413">
    <property type="entry name" value="CYSTATIN FAMILY MEMBER"/>
    <property type="match status" value="1"/>
</dbReference>
<gene>
    <name evidence="4" type="ORF">BUALT_Bualt12G0029100</name>
</gene>
<dbReference type="InterPro" id="IPR046350">
    <property type="entry name" value="Cystatin_sf"/>
</dbReference>
<keyword evidence="5" id="KW-1185">Reference proteome</keyword>
<keyword evidence="2 3" id="KW-0789">Thiol protease inhibitor</keyword>